<accession>A0A2M8QAE5</accession>
<evidence type="ECO:0000313" key="1">
    <source>
        <dbReference type="EMBL" id="PJF46783.1"/>
    </source>
</evidence>
<dbReference type="AlphaFoldDB" id="A0A2M8QAE5"/>
<name>A0A2M8QAE5_9CHLR</name>
<dbReference type="Proteomes" id="UP000230790">
    <property type="component" value="Unassembled WGS sequence"/>
</dbReference>
<protein>
    <submittedName>
        <fullName evidence="1">Uncharacterized protein</fullName>
    </submittedName>
</protein>
<dbReference type="EMBL" id="PGTN01000096">
    <property type="protein sequence ID" value="PJF46783.1"/>
    <property type="molecule type" value="Genomic_DNA"/>
</dbReference>
<proteinExistence type="predicted"/>
<evidence type="ECO:0000313" key="2">
    <source>
        <dbReference type="Proteomes" id="UP000230790"/>
    </source>
</evidence>
<sequence length="318" mass="36498">MLKLEYNDKLGRVIRMDDVDTIGRSTYAMLEDAFTTGRTEEALALSDYYLKELCIMHDILMTWAQDIIRFMIVRDAHAAQPTAQALSAAICKAWRDFEFGVAPLRRLQAAIRDGDASRASAALERLWLEFKIPHDVLVAWINEMLNYLSKTTEQHVLDSILETHQSIWGDRYATWDQMTPWEKVALTVEGMRGHLSGASRKGDVIVREEEDRFVIAFDPCGTGGVLRRGDPETGRPAYRTDGVNREPHDWTWGKVGVHWYCSHCAIAMEWLPGRRRGHPLRPLDHTLDHQAPCVWYVYKDESQTRAYHYPRTGLVKPA</sequence>
<organism evidence="1 2">
    <name type="scientific">Candidatus Thermofonsia Clade 3 bacterium</name>
    <dbReference type="NCBI Taxonomy" id="2364212"/>
    <lineage>
        <taxon>Bacteria</taxon>
        <taxon>Bacillati</taxon>
        <taxon>Chloroflexota</taxon>
        <taxon>Candidatus Thermofontia</taxon>
        <taxon>Candidatus Thermofonsia Clade 3</taxon>
    </lineage>
</organism>
<comment type="caution">
    <text evidence="1">The sequence shown here is derived from an EMBL/GenBank/DDBJ whole genome shotgun (WGS) entry which is preliminary data.</text>
</comment>
<reference evidence="1 2" key="1">
    <citation type="submission" date="2017-11" db="EMBL/GenBank/DDBJ databases">
        <title>Evolution of Phototrophy in the Chloroflexi Phylum Driven by Horizontal Gene Transfer.</title>
        <authorList>
            <person name="Ward L.M."/>
            <person name="Hemp J."/>
            <person name="Shih P.M."/>
            <person name="Mcglynn S.E."/>
            <person name="Fischer W."/>
        </authorList>
    </citation>
    <scope>NUCLEOTIDE SEQUENCE [LARGE SCALE GENOMIC DNA]</scope>
    <source>
        <strain evidence="1">JP3_7</strain>
    </source>
</reference>
<gene>
    <name evidence="1" type="ORF">CUN48_12050</name>
</gene>